<evidence type="ECO:0000256" key="1">
    <source>
        <dbReference type="SAM" id="Phobius"/>
    </source>
</evidence>
<keyword evidence="1" id="KW-1133">Transmembrane helix</keyword>
<dbReference type="AlphaFoldDB" id="A0A8I1G998"/>
<proteinExistence type="predicted"/>
<feature type="transmembrane region" description="Helical" evidence="1">
    <location>
        <begin position="91"/>
        <end position="112"/>
    </location>
</feature>
<organism evidence="2 3">
    <name type="scientific">Enterobacter asburiae</name>
    <dbReference type="NCBI Taxonomy" id="61645"/>
    <lineage>
        <taxon>Bacteria</taxon>
        <taxon>Pseudomonadati</taxon>
        <taxon>Pseudomonadota</taxon>
        <taxon>Gammaproteobacteria</taxon>
        <taxon>Enterobacterales</taxon>
        <taxon>Enterobacteriaceae</taxon>
        <taxon>Enterobacter</taxon>
        <taxon>Enterobacter cloacae complex</taxon>
    </lineage>
</organism>
<keyword evidence="1" id="KW-0472">Membrane</keyword>
<feature type="transmembrane region" description="Helical" evidence="1">
    <location>
        <begin position="6"/>
        <end position="27"/>
    </location>
</feature>
<dbReference type="SUPFAM" id="SSF103473">
    <property type="entry name" value="MFS general substrate transporter"/>
    <property type="match status" value="1"/>
</dbReference>
<dbReference type="EMBL" id="JAELXN010000170">
    <property type="protein sequence ID" value="MBJ6598941.1"/>
    <property type="molecule type" value="Genomic_DNA"/>
</dbReference>
<name>A0A8I1G998_ENTAS</name>
<comment type="caution">
    <text evidence="2">The sequence shown here is derived from an EMBL/GenBank/DDBJ whole genome shotgun (WGS) entry which is preliminary data.</text>
</comment>
<protein>
    <submittedName>
        <fullName evidence="2">MFS transporter</fullName>
    </submittedName>
</protein>
<feature type="transmembrane region" description="Helical" evidence="1">
    <location>
        <begin position="119"/>
        <end position="140"/>
    </location>
</feature>
<evidence type="ECO:0000313" key="3">
    <source>
        <dbReference type="Proteomes" id="UP000641429"/>
    </source>
</evidence>
<reference evidence="2" key="1">
    <citation type="submission" date="2020-12" db="EMBL/GenBank/DDBJ databases">
        <title>Molecular epidemiology of VIM- metallo-b-lactamase-producing Enterobacter cloacae complex isolated in France between 2015 and 2018.</title>
        <authorList>
            <person name="Emeraud C."/>
            <person name="Petit C."/>
            <person name="Bonnin R."/>
            <person name="Naas T."/>
            <person name="Dortet L."/>
        </authorList>
    </citation>
    <scope>NUCLEOTIDE SEQUENCE</scope>
    <source>
        <strain evidence="2">170C2</strain>
    </source>
</reference>
<gene>
    <name evidence="2" type="ORF">JGT27_25045</name>
</gene>
<keyword evidence="1" id="KW-0812">Transmembrane</keyword>
<sequence>GTAAAFYLCAGCVFVGGITSSLALNKFSDLVPTKPPHSRDKNKINRWNTMTLLLLTGYIAHCWELLGSWAWTPSLLYTALIPVQNSPVVNSMLIATVIHLSGMLSTIIVGTISDYFNRTAVLIVMGGMGALCSVLTGWSIVWGTGWVLLCAFIGNFFILGDSGVLSAAIADNVEPKVLGRIMGIRSLLGFGIG</sequence>
<accession>A0A8I1G998</accession>
<feature type="transmembrane region" description="Helical" evidence="1">
    <location>
        <begin position="47"/>
        <end position="71"/>
    </location>
</feature>
<feature type="non-terminal residue" evidence="2">
    <location>
        <position position="1"/>
    </location>
</feature>
<dbReference type="Proteomes" id="UP000641429">
    <property type="component" value="Unassembled WGS sequence"/>
</dbReference>
<evidence type="ECO:0000313" key="2">
    <source>
        <dbReference type="EMBL" id="MBJ6598941.1"/>
    </source>
</evidence>
<dbReference type="InterPro" id="IPR036259">
    <property type="entry name" value="MFS_trans_sf"/>
</dbReference>
<feature type="non-terminal residue" evidence="2">
    <location>
        <position position="193"/>
    </location>
</feature>
<dbReference type="Gene3D" id="1.20.1250.20">
    <property type="entry name" value="MFS general substrate transporter like domains"/>
    <property type="match status" value="1"/>
</dbReference>
<feature type="transmembrane region" description="Helical" evidence="1">
    <location>
        <begin position="146"/>
        <end position="170"/>
    </location>
</feature>